<protein>
    <submittedName>
        <fullName evidence="4">ABC transporter substrate-binding protein</fullName>
    </submittedName>
</protein>
<dbReference type="PANTHER" id="PTHR30290">
    <property type="entry name" value="PERIPLASMIC BINDING COMPONENT OF ABC TRANSPORTER"/>
    <property type="match status" value="1"/>
</dbReference>
<dbReference type="RefSeq" id="WP_226748034.1">
    <property type="nucleotide sequence ID" value="NZ_JAJATZ010000003.1"/>
</dbReference>
<reference evidence="4" key="1">
    <citation type="submission" date="2021-10" db="EMBL/GenBank/DDBJ databases">
        <title>Loktanella gaetbuli sp. nov., isolated from a tidal flat.</title>
        <authorList>
            <person name="Park S."/>
            <person name="Yoon J.-H."/>
        </authorList>
    </citation>
    <scope>NUCLEOTIDE SEQUENCE</scope>
    <source>
        <strain evidence="4">TSTF-M6</strain>
    </source>
</reference>
<evidence type="ECO:0000313" key="5">
    <source>
        <dbReference type="Proteomes" id="UP001138961"/>
    </source>
</evidence>
<keyword evidence="5" id="KW-1185">Reference proteome</keyword>
<dbReference type="Proteomes" id="UP001138961">
    <property type="component" value="Unassembled WGS sequence"/>
</dbReference>
<sequence>MSDRRAQTSIPNRRRLLQGAVAAGVLGLTGLPLRAQSRGGTLIAGLGGAHPSDSWDARGHSDLFMIAAGQGAVFDCLTEIAADGSLKGELAESWDSTDGQTWVFNLRRGVRFHNGADFGPADVIASLNLHRDDDRAYGAGAIVRLIDDLRASGPYQVTLKLTAPNADFPYLLSDHHLLIYPAGQMNAAMRDGIGTGLYRVTSFQPGRRMTAVRVDDHYKGETAGWFDRIDYVAMNDPAVRLSALLAGRVDAINRVAPADVTSIAAHPRLSLQQVSGNQHDAFHVPQGPAAHDLRAALRHGIDRQAWVDDLLAGYGQVATDSPIGPANPHFQAGHTLACDPDRAGYHLAQAGFGAARITPSWGATGPRISLRDASGREVLTCAGIGSAGRATADWMLLVAYGQATDGIEASDRFRDLLRQGRSTMDADLRDAVYAEAQMLLRDQGRAIIPAFATTLQAASTRIGTPAQLGHQRPMDDARMAERWWMA</sequence>
<comment type="caution">
    <text evidence="4">The sequence shown here is derived from an EMBL/GenBank/DDBJ whole genome shotgun (WGS) entry which is preliminary data.</text>
</comment>
<dbReference type="InterPro" id="IPR039424">
    <property type="entry name" value="SBP_5"/>
</dbReference>
<dbReference type="SUPFAM" id="SSF53850">
    <property type="entry name" value="Periplasmic binding protein-like II"/>
    <property type="match status" value="1"/>
</dbReference>
<accession>A0ABS8BU56</accession>
<evidence type="ECO:0000259" key="3">
    <source>
        <dbReference type="Pfam" id="PF00496"/>
    </source>
</evidence>
<evidence type="ECO:0000256" key="1">
    <source>
        <dbReference type="ARBA" id="ARBA00004418"/>
    </source>
</evidence>
<gene>
    <name evidence="4" type="ORF">LGQ03_08340</name>
</gene>
<evidence type="ECO:0000313" key="4">
    <source>
        <dbReference type="EMBL" id="MCB5199248.1"/>
    </source>
</evidence>
<dbReference type="Gene3D" id="3.40.190.10">
    <property type="entry name" value="Periplasmic binding protein-like II"/>
    <property type="match status" value="1"/>
</dbReference>
<evidence type="ECO:0000256" key="2">
    <source>
        <dbReference type="ARBA" id="ARBA00005695"/>
    </source>
</evidence>
<organism evidence="4 5">
    <name type="scientific">Loktanella gaetbuli</name>
    <dbReference type="NCBI Taxonomy" id="2881335"/>
    <lineage>
        <taxon>Bacteria</taxon>
        <taxon>Pseudomonadati</taxon>
        <taxon>Pseudomonadota</taxon>
        <taxon>Alphaproteobacteria</taxon>
        <taxon>Rhodobacterales</taxon>
        <taxon>Roseobacteraceae</taxon>
        <taxon>Loktanella</taxon>
    </lineage>
</organism>
<comment type="similarity">
    <text evidence="2">Belongs to the bacterial solute-binding protein 5 family.</text>
</comment>
<feature type="domain" description="Solute-binding protein family 5" evidence="3">
    <location>
        <begin position="86"/>
        <end position="354"/>
    </location>
</feature>
<proteinExistence type="inferred from homology"/>
<dbReference type="InterPro" id="IPR006311">
    <property type="entry name" value="TAT_signal"/>
</dbReference>
<dbReference type="InterPro" id="IPR000914">
    <property type="entry name" value="SBP_5_dom"/>
</dbReference>
<comment type="subcellular location">
    <subcellularLocation>
        <location evidence="1">Periplasm</location>
    </subcellularLocation>
</comment>
<dbReference type="PROSITE" id="PS51318">
    <property type="entry name" value="TAT"/>
    <property type="match status" value="1"/>
</dbReference>
<dbReference type="Gene3D" id="3.10.105.10">
    <property type="entry name" value="Dipeptide-binding Protein, Domain 3"/>
    <property type="match status" value="1"/>
</dbReference>
<name>A0ABS8BU56_9RHOB</name>
<dbReference type="EMBL" id="JAJATZ010000003">
    <property type="protein sequence ID" value="MCB5199248.1"/>
    <property type="molecule type" value="Genomic_DNA"/>
</dbReference>
<dbReference type="Pfam" id="PF00496">
    <property type="entry name" value="SBP_bac_5"/>
    <property type="match status" value="1"/>
</dbReference>